<accession>A0A9N9Q9L8</accession>
<evidence type="ECO:0000313" key="1">
    <source>
        <dbReference type="EMBL" id="CAG8980189.1"/>
    </source>
</evidence>
<comment type="caution">
    <text evidence="1">The sequence shown here is derived from an EMBL/GenBank/DDBJ whole genome shotgun (WGS) entry which is preliminary data.</text>
</comment>
<evidence type="ECO:0000313" key="2">
    <source>
        <dbReference type="Proteomes" id="UP000701801"/>
    </source>
</evidence>
<dbReference type="EMBL" id="CAJVRM010000364">
    <property type="protein sequence ID" value="CAG8980189.1"/>
    <property type="molecule type" value="Genomic_DNA"/>
</dbReference>
<dbReference type="OrthoDB" id="3429704at2759"/>
<name>A0A9N9Q9L8_9HELO</name>
<proteinExistence type="predicted"/>
<dbReference type="AlphaFoldDB" id="A0A9N9Q9L8"/>
<sequence>MAYGSLLWRIFAARKWRERLGGLIGDQVTLPITDRTYQKRNQFKKSADFARRNSAIQTEDVLTIAIDNLGIRSLEVLDSWPSAITDQAKRHEVYVVEKISNFHRRLCPYPEYRRAPSTVGYSSPSTIVFLSIQRQDNISATT</sequence>
<gene>
    <name evidence="1" type="ORF">HYALB_00013542</name>
</gene>
<reference evidence="1" key="1">
    <citation type="submission" date="2021-07" db="EMBL/GenBank/DDBJ databases">
        <authorList>
            <person name="Durling M."/>
        </authorList>
    </citation>
    <scope>NUCLEOTIDE SEQUENCE</scope>
</reference>
<keyword evidence="2" id="KW-1185">Reference proteome</keyword>
<dbReference type="Proteomes" id="UP000701801">
    <property type="component" value="Unassembled WGS sequence"/>
</dbReference>
<organism evidence="1 2">
    <name type="scientific">Hymenoscyphus albidus</name>
    <dbReference type="NCBI Taxonomy" id="595503"/>
    <lineage>
        <taxon>Eukaryota</taxon>
        <taxon>Fungi</taxon>
        <taxon>Dikarya</taxon>
        <taxon>Ascomycota</taxon>
        <taxon>Pezizomycotina</taxon>
        <taxon>Leotiomycetes</taxon>
        <taxon>Helotiales</taxon>
        <taxon>Helotiaceae</taxon>
        <taxon>Hymenoscyphus</taxon>
    </lineage>
</organism>
<protein>
    <submittedName>
        <fullName evidence="1">Uncharacterized protein</fullName>
    </submittedName>
</protein>